<name>A0A220RZ50_9NEIS</name>
<organism evidence="4 5">
    <name type="scientific">Neisseria chenwenguii</name>
    <dbReference type="NCBI Taxonomy" id="1853278"/>
    <lineage>
        <taxon>Bacteria</taxon>
        <taxon>Pseudomonadati</taxon>
        <taxon>Pseudomonadota</taxon>
        <taxon>Betaproteobacteria</taxon>
        <taxon>Neisseriales</taxon>
        <taxon>Neisseriaceae</taxon>
        <taxon>Neisseria</taxon>
    </lineage>
</organism>
<dbReference type="GO" id="GO:0005829">
    <property type="term" value="C:cytosol"/>
    <property type="evidence" value="ECO:0007669"/>
    <property type="project" value="TreeGrafter"/>
</dbReference>
<dbReference type="SUPFAM" id="SSF100950">
    <property type="entry name" value="NagB/RpiA/CoA transferase-like"/>
    <property type="match status" value="1"/>
</dbReference>
<reference evidence="4 5" key="1">
    <citation type="submission" date="2017-06" db="EMBL/GenBank/DDBJ databases">
        <title>Neisseria chenwenguii sp. nov., isolated from the intestinal contents of Tibetan Plateau Pika in Yushu, Qinghai Province, China.</title>
        <authorList>
            <person name="Zhang G."/>
        </authorList>
    </citation>
    <scope>NUCLEOTIDE SEQUENCE [LARGE SCALE GENOMIC DNA]</scope>
    <source>
        <strain evidence="4 5">10023</strain>
    </source>
</reference>
<dbReference type="InterPro" id="IPR037171">
    <property type="entry name" value="NagB/RpiA_transferase-like"/>
</dbReference>
<dbReference type="OrthoDB" id="5870696at2"/>
<dbReference type="KEGG" id="nei:BG910_00890"/>
<evidence type="ECO:0000256" key="3">
    <source>
        <dbReference type="HAMAP-Rule" id="MF_00170"/>
    </source>
</evidence>
<keyword evidence="2 3" id="KW-0413">Isomerase</keyword>
<dbReference type="NCBIfam" id="TIGR00021">
    <property type="entry name" value="rpiA"/>
    <property type="match status" value="1"/>
</dbReference>
<dbReference type="GO" id="GO:0009052">
    <property type="term" value="P:pentose-phosphate shunt, non-oxidative branch"/>
    <property type="evidence" value="ECO:0007669"/>
    <property type="project" value="UniProtKB-UniRule"/>
</dbReference>
<dbReference type="EMBL" id="CP022278">
    <property type="protein sequence ID" value="ASK26491.1"/>
    <property type="molecule type" value="Genomic_DNA"/>
</dbReference>
<dbReference type="HAMAP" id="MF_00170">
    <property type="entry name" value="Rib_5P_isom_A"/>
    <property type="match status" value="1"/>
</dbReference>
<dbReference type="EC" id="5.3.1.6" evidence="3"/>
<evidence type="ECO:0000256" key="1">
    <source>
        <dbReference type="ARBA" id="ARBA00001713"/>
    </source>
</evidence>
<dbReference type="SUPFAM" id="SSF75445">
    <property type="entry name" value="D-ribose-5-phosphate isomerase (RpiA), lid domain"/>
    <property type="match status" value="1"/>
</dbReference>
<evidence type="ECO:0000313" key="4">
    <source>
        <dbReference type="EMBL" id="ASK26491.1"/>
    </source>
</evidence>
<dbReference type="InterPro" id="IPR020672">
    <property type="entry name" value="Ribose5P_isomerase_typA_subgr"/>
</dbReference>
<dbReference type="InterPro" id="IPR004788">
    <property type="entry name" value="Ribose5P_isomerase_type_A"/>
</dbReference>
<comment type="similarity">
    <text evidence="3">Belongs to the ribose 5-phosphate isomerase family.</text>
</comment>
<sequence>MNQNDLKRLAAEKAVEFVPENEYIGIGTGSTVNFFIEALGKSGKQIKGAVSTSKESSALMAQYGIPEVTLGDVTKLAVYVDGADEVNHMLQMIKGGGGALLNEKIVASASEKFVCIADESKYVARLGKFPLPVEVIPHARSLVSRKLLAMGGQPELRVGFATFNGNQIVDVHNFPIDRPVTTEDEINKISGVVENGIFGHAAAHVLVLGTAEGVKVITPGH</sequence>
<dbReference type="Gene3D" id="3.30.70.260">
    <property type="match status" value="1"/>
</dbReference>
<gene>
    <name evidence="3" type="primary">rpiA</name>
    <name evidence="4" type="ORF">BG910_00890</name>
</gene>
<dbReference type="RefSeq" id="WP_089035214.1">
    <property type="nucleotide sequence ID" value="NZ_CP022278.1"/>
</dbReference>
<feature type="binding site" evidence="3">
    <location>
        <begin position="28"/>
        <end position="31"/>
    </location>
    <ligand>
        <name>substrate</name>
    </ligand>
</feature>
<dbReference type="UniPathway" id="UPA00115">
    <property type="reaction ID" value="UER00412"/>
</dbReference>
<dbReference type="Pfam" id="PF06026">
    <property type="entry name" value="Rib_5-P_isom_A"/>
    <property type="match status" value="1"/>
</dbReference>
<evidence type="ECO:0000313" key="5">
    <source>
        <dbReference type="Proteomes" id="UP000198238"/>
    </source>
</evidence>
<comment type="subunit">
    <text evidence="3">Homodimer.</text>
</comment>
<dbReference type="Gene3D" id="3.40.50.1360">
    <property type="match status" value="1"/>
</dbReference>
<dbReference type="PANTHER" id="PTHR11934">
    <property type="entry name" value="RIBOSE-5-PHOSPHATE ISOMERASE"/>
    <property type="match status" value="1"/>
</dbReference>
<dbReference type="PANTHER" id="PTHR11934:SF0">
    <property type="entry name" value="RIBOSE-5-PHOSPHATE ISOMERASE"/>
    <property type="match status" value="1"/>
</dbReference>
<keyword evidence="5" id="KW-1185">Reference proteome</keyword>
<dbReference type="Proteomes" id="UP000198238">
    <property type="component" value="Chromosome"/>
</dbReference>
<dbReference type="AlphaFoldDB" id="A0A220RZ50"/>
<feature type="binding site" evidence="3">
    <location>
        <position position="121"/>
    </location>
    <ligand>
        <name>substrate</name>
    </ligand>
</feature>
<dbReference type="NCBIfam" id="NF001924">
    <property type="entry name" value="PRK00702.1"/>
    <property type="match status" value="1"/>
</dbReference>
<proteinExistence type="inferred from homology"/>
<dbReference type="CDD" id="cd01398">
    <property type="entry name" value="RPI_A"/>
    <property type="match status" value="1"/>
</dbReference>
<evidence type="ECO:0000256" key="2">
    <source>
        <dbReference type="ARBA" id="ARBA00023235"/>
    </source>
</evidence>
<dbReference type="GO" id="GO:0004751">
    <property type="term" value="F:ribose-5-phosphate isomerase activity"/>
    <property type="evidence" value="ECO:0007669"/>
    <property type="project" value="UniProtKB-UniRule"/>
</dbReference>
<comment type="pathway">
    <text evidence="3">Carbohydrate degradation; pentose phosphate pathway; D-ribose 5-phosphate from D-ribulose 5-phosphate (non-oxidative stage): step 1/1.</text>
</comment>
<feature type="binding site" evidence="3">
    <location>
        <begin position="81"/>
        <end position="84"/>
    </location>
    <ligand>
        <name>substrate</name>
    </ligand>
</feature>
<comment type="catalytic activity">
    <reaction evidence="1 3">
        <text>aldehydo-D-ribose 5-phosphate = D-ribulose 5-phosphate</text>
        <dbReference type="Rhea" id="RHEA:14657"/>
        <dbReference type="ChEBI" id="CHEBI:58121"/>
        <dbReference type="ChEBI" id="CHEBI:58273"/>
        <dbReference type="EC" id="5.3.1.6"/>
    </reaction>
</comment>
<dbReference type="GO" id="GO:0006014">
    <property type="term" value="P:D-ribose metabolic process"/>
    <property type="evidence" value="ECO:0007669"/>
    <property type="project" value="TreeGrafter"/>
</dbReference>
<feature type="binding site" evidence="3">
    <location>
        <begin position="94"/>
        <end position="97"/>
    </location>
    <ligand>
        <name>substrate</name>
    </ligand>
</feature>
<accession>A0A220RZ50</accession>
<dbReference type="FunFam" id="3.40.50.1360:FF:000001">
    <property type="entry name" value="Ribose-5-phosphate isomerase A"/>
    <property type="match status" value="1"/>
</dbReference>
<feature type="active site" description="Proton acceptor" evidence="3">
    <location>
        <position position="103"/>
    </location>
</feature>
<comment type="function">
    <text evidence="3">Catalyzes the reversible conversion of ribose-5-phosphate to ribulose 5-phosphate.</text>
</comment>
<protein>
    <recommendedName>
        <fullName evidence="3">Ribose-5-phosphate isomerase A</fullName>
        <ecNumber evidence="3">5.3.1.6</ecNumber>
    </recommendedName>
    <alternativeName>
        <fullName evidence="3">Phosphoriboisomerase A</fullName>
        <shortName evidence="3">PRI</shortName>
    </alternativeName>
</protein>